<gene>
    <name evidence="2" type="ORF">ACFSKO_11175</name>
</gene>
<dbReference type="EMBL" id="JBHUII010000004">
    <property type="protein sequence ID" value="MFD2206181.1"/>
    <property type="molecule type" value="Genomic_DNA"/>
</dbReference>
<sequence length="302" mass="34303">MPTSSASPNQQRTIPTSENDVQNTENKTVLRTPSFFKRLYTSLYIEALFFVLVQINGVRAATETNDEFNAKTVSLNVEEELQDITAISTPDIEISTEITNDSGSSLSLDDFIDPTEPPLTIIPVAEEAKNLFLLDNIVSHDNFKLLDTSKLQNETTTRLTKYTEDTGLNIFGTENSIIIELDDDDLLYSDEDLALFGVDDYHFLVVNNDLLDIFTNNTQKNSWESLKPGEEYFILRQEDILEDDVEIITIDEEIYLDEAHLVKETVSVDYFVYKDTVIGMAFTLPEDFYQSHGPIDFDILFA</sequence>
<evidence type="ECO:0000313" key="2">
    <source>
        <dbReference type="EMBL" id="MFD2206181.1"/>
    </source>
</evidence>
<organism evidence="2 3">
    <name type="scientific">Kiloniella antarctica</name>
    <dbReference type="NCBI Taxonomy" id="1550907"/>
    <lineage>
        <taxon>Bacteria</taxon>
        <taxon>Pseudomonadati</taxon>
        <taxon>Pseudomonadota</taxon>
        <taxon>Alphaproteobacteria</taxon>
        <taxon>Rhodospirillales</taxon>
        <taxon>Kiloniellaceae</taxon>
        <taxon>Kiloniella</taxon>
    </lineage>
</organism>
<proteinExistence type="predicted"/>
<protein>
    <submittedName>
        <fullName evidence="2">Uncharacterized protein</fullName>
    </submittedName>
</protein>
<dbReference type="Proteomes" id="UP001597294">
    <property type="component" value="Unassembled WGS sequence"/>
</dbReference>
<evidence type="ECO:0000313" key="3">
    <source>
        <dbReference type="Proteomes" id="UP001597294"/>
    </source>
</evidence>
<reference evidence="3" key="1">
    <citation type="journal article" date="2019" name="Int. J. Syst. Evol. Microbiol.">
        <title>The Global Catalogue of Microorganisms (GCM) 10K type strain sequencing project: providing services to taxonomists for standard genome sequencing and annotation.</title>
        <authorList>
            <consortium name="The Broad Institute Genomics Platform"/>
            <consortium name="The Broad Institute Genome Sequencing Center for Infectious Disease"/>
            <person name="Wu L."/>
            <person name="Ma J."/>
        </authorList>
    </citation>
    <scope>NUCLEOTIDE SEQUENCE [LARGE SCALE GENOMIC DNA]</scope>
    <source>
        <strain evidence="3">CGMCC 4.7192</strain>
    </source>
</reference>
<keyword evidence="3" id="KW-1185">Reference proteome</keyword>
<feature type="region of interest" description="Disordered" evidence="1">
    <location>
        <begin position="1"/>
        <end position="26"/>
    </location>
</feature>
<evidence type="ECO:0000256" key="1">
    <source>
        <dbReference type="SAM" id="MobiDB-lite"/>
    </source>
</evidence>
<accession>A0ABW5BMU8</accession>
<name>A0ABW5BMU8_9PROT</name>
<dbReference type="RefSeq" id="WP_380251508.1">
    <property type="nucleotide sequence ID" value="NZ_JBHUII010000004.1"/>
</dbReference>
<comment type="caution">
    <text evidence="2">The sequence shown here is derived from an EMBL/GenBank/DDBJ whole genome shotgun (WGS) entry which is preliminary data.</text>
</comment>